<dbReference type="HOGENOM" id="CLU_1256121_0_0_1"/>
<evidence type="ECO:0000313" key="2">
    <source>
        <dbReference type="Proteomes" id="UP000016922"/>
    </source>
</evidence>
<keyword evidence="2" id="KW-1185">Reference proteome</keyword>
<dbReference type="RefSeq" id="XP_008077181.1">
    <property type="nucleotide sequence ID" value="XM_008078990.1"/>
</dbReference>
<dbReference type="Proteomes" id="UP000016922">
    <property type="component" value="Unassembled WGS sequence"/>
</dbReference>
<dbReference type="KEGG" id="glz:GLAREA_05701"/>
<name>S3EDK6_GLAL2</name>
<organism evidence="1 2">
    <name type="scientific">Glarea lozoyensis (strain ATCC 20868 / MF5171)</name>
    <dbReference type="NCBI Taxonomy" id="1116229"/>
    <lineage>
        <taxon>Eukaryota</taxon>
        <taxon>Fungi</taxon>
        <taxon>Dikarya</taxon>
        <taxon>Ascomycota</taxon>
        <taxon>Pezizomycotina</taxon>
        <taxon>Leotiomycetes</taxon>
        <taxon>Helotiales</taxon>
        <taxon>Helotiaceae</taxon>
        <taxon>Glarea</taxon>
    </lineage>
</organism>
<proteinExistence type="predicted"/>
<sequence>MTDVWPMSDTASVESTEKERLLNFTHSDFSFRLLNDDPILAGQPSITHRVTHYSGPIRSSAFQLKNLDLQNEVQDPNWHCIEISEDTGTATPSDSGIRSVLKIPRRGRNMCRGYWQQFIEEAWGQDQITGYRKWWDTRIFNKLKAFGNARVEFPLEFYGHILDVEEMEGGLKFNFSELPEYGEPSTLGLVVVASWIGQGFKGSNIDWTQVAEGLSADWIEQGGLELSDQPGCTIVPH</sequence>
<dbReference type="GeneID" id="19464755"/>
<reference evidence="1 2" key="1">
    <citation type="journal article" date="2013" name="BMC Genomics">
        <title>Genomics-driven discovery of the pneumocandin biosynthetic gene cluster in the fungus Glarea lozoyensis.</title>
        <authorList>
            <person name="Chen L."/>
            <person name="Yue Q."/>
            <person name="Zhang X."/>
            <person name="Xiang M."/>
            <person name="Wang C."/>
            <person name="Li S."/>
            <person name="Che Y."/>
            <person name="Ortiz-Lopez F.J."/>
            <person name="Bills G.F."/>
            <person name="Liu X."/>
            <person name="An Z."/>
        </authorList>
    </citation>
    <scope>NUCLEOTIDE SEQUENCE [LARGE SCALE GENOMIC DNA]</scope>
    <source>
        <strain evidence="2">ATCC 20868 / MF5171</strain>
    </source>
</reference>
<dbReference type="EMBL" id="KE145353">
    <property type="protein sequence ID" value="EPE36363.1"/>
    <property type="molecule type" value="Genomic_DNA"/>
</dbReference>
<accession>S3EDK6</accession>
<gene>
    <name evidence="1" type="ORF">GLAREA_05701</name>
</gene>
<protein>
    <submittedName>
        <fullName evidence="1">Uncharacterized protein</fullName>
    </submittedName>
</protein>
<dbReference type="AlphaFoldDB" id="S3EDK6"/>
<evidence type="ECO:0000313" key="1">
    <source>
        <dbReference type="EMBL" id="EPE36363.1"/>
    </source>
</evidence>